<evidence type="ECO:0000256" key="1">
    <source>
        <dbReference type="SAM" id="MobiDB-lite"/>
    </source>
</evidence>
<feature type="region of interest" description="Disordered" evidence="1">
    <location>
        <begin position="188"/>
        <end position="216"/>
    </location>
</feature>
<organism evidence="3">
    <name type="scientific">Haptolina brevifila</name>
    <dbReference type="NCBI Taxonomy" id="156173"/>
    <lineage>
        <taxon>Eukaryota</taxon>
        <taxon>Haptista</taxon>
        <taxon>Haptophyta</taxon>
        <taxon>Prymnesiophyceae</taxon>
        <taxon>Prymnesiales</taxon>
        <taxon>Prymnesiaceae</taxon>
        <taxon>Haptolina</taxon>
    </lineage>
</organism>
<accession>A0A7S2MET6</accession>
<feature type="transmembrane region" description="Helical" evidence="2">
    <location>
        <begin position="347"/>
        <end position="368"/>
    </location>
</feature>
<dbReference type="EMBL" id="HBGU01045518">
    <property type="protein sequence ID" value="CAD9479640.1"/>
    <property type="molecule type" value="Transcribed_RNA"/>
</dbReference>
<keyword evidence="2" id="KW-0472">Membrane</keyword>
<reference evidence="3" key="1">
    <citation type="submission" date="2021-01" db="EMBL/GenBank/DDBJ databases">
        <authorList>
            <person name="Corre E."/>
            <person name="Pelletier E."/>
            <person name="Niang G."/>
            <person name="Scheremetjew M."/>
            <person name="Finn R."/>
            <person name="Kale V."/>
            <person name="Holt S."/>
            <person name="Cochrane G."/>
            <person name="Meng A."/>
            <person name="Brown T."/>
            <person name="Cohen L."/>
        </authorList>
    </citation>
    <scope>NUCLEOTIDE SEQUENCE</scope>
    <source>
        <strain evidence="3">UTEX LB 985</strain>
    </source>
</reference>
<feature type="transmembrane region" description="Helical" evidence="2">
    <location>
        <begin position="388"/>
        <end position="412"/>
    </location>
</feature>
<evidence type="ECO:0000313" key="3">
    <source>
        <dbReference type="EMBL" id="CAD9479640.1"/>
    </source>
</evidence>
<keyword evidence="2" id="KW-0812">Transmembrane</keyword>
<sequence>MSSLNMSTGSYHWPLEPRAHPALTQAEFDQNFSYLRSHAVSLARSAMLDATFLHSSDGQRAPNAFTDGSFEPVVSVLRGPVERSPIFPTDLSVISIDSQHIGIHYMQHLAAEMAVGLGDPDDAYQQRTRISNSTGRTSNNRTAPSIEPIDPQILEFLSVLEDDEQTTPRMERTLGVTVASSRWKRRLRGSLFPSGPSPEQEREQEPTFDDTSTTRTSEDQMKQMFLSLFPSTIFHLSTHGSEWEDLCGVMPWLVDNDATSSWDNLEKTWAAADILLSEWMLRLYGLRFHREPSGFISCNRAPLVDVRAAMLLTVGFSMGLIAVDALNHKLLVSRCLQRSAKCKSARWLVLFVLMVIHGPLCTQLYFGISTRISTMQTDGVPPLVTATWLLYLWLAFLGLWLLALAPLSSFLATTLLGRPSAISTGPGLPQISLQQIAV</sequence>
<name>A0A7S2MET6_9EUKA</name>
<evidence type="ECO:0000256" key="2">
    <source>
        <dbReference type="SAM" id="Phobius"/>
    </source>
</evidence>
<proteinExistence type="predicted"/>
<gene>
    <name evidence="3" type="ORF">CBRE1094_LOCUS24764</name>
</gene>
<protein>
    <submittedName>
        <fullName evidence="3">Uncharacterized protein</fullName>
    </submittedName>
</protein>
<dbReference type="AlphaFoldDB" id="A0A7S2MET6"/>
<keyword evidence="2" id="KW-1133">Transmembrane helix</keyword>
<feature type="transmembrane region" description="Helical" evidence="2">
    <location>
        <begin position="308"/>
        <end position="326"/>
    </location>
</feature>